<dbReference type="PROSITE" id="PS00352">
    <property type="entry name" value="CSD_1"/>
    <property type="match status" value="1"/>
</dbReference>
<dbReference type="CDD" id="cd04458">
    <property type="entry name" value="CSP_CDS"/>
    <property type="match status" value="1"/>
</dbReference>
<evidence type="ECO:0000313" key="6">
    <source>
        <dbReference type="Proteomes" id="UP000652074"/>
    </source>
</evidence>
<organism evidence="5 6">
    <name type="scientific">Aromatoleum petrolei</name>
    <dbReference type="NCBI Taxonomy" id="76116"/>
    <lineage>
        <taxon>Bacteria</taxon>
        <taxon>Pseudomonadati</taxon>
        <taxon>Pseudomonadota</taxon>
        <taxon>Betaproteobacteria</taxon>
        <taxon>Rhodocyclales</taxon>
        <taxon>Rhodocyclaceae</taxon>
        <taxon>Aromatoleum</taxon>
    </lineage>
</organism>
<dbReference type="PRINTS" id="PR00050">
    <property type="entry name" value="COLDSHOCK"/>
</dbReference>
<feature type="domain" description="CSD" evidence="4">
    <location>
        <begin position="2"/>
        <end position="67"/>
    </location>
</feature>
<feature type="transmembrane region" description="Helical" evidence="3">
    <location>
        <begin position="177"/>
        <end position="197"/>
    </location>
</feature>
<dbReference type="InterPro" id="IPR012340">
    <property type="entry name" value="NA-bd_OB-fold"/>
</dbReference>
<dbReference type="Pfam" id="PF06961">
    <property type="entry name" value="DUF1294"/>
    <property type="match status" value="1"/>
</dbReference>
<dbReference type="InterPro" id="IPR011129">
    <property type="entry name" value="CSD"/>
</dbReference>
<dbReference type="Proteomes" id="UP000652074">
    <property type="component" value="Unassembled WGS sequence"/>
</dbReference>
<accession>A0ABX1MYI2</accession>
<dbReference type="PANTHER" id="PTHR12962">
    <property type="entry name" value="CALCIUM-REGULATED HEAT STABLE PROTEIN CRHSP-24-RELATED"/>
    <property type="match status" value="1"/>
</dbReference>
<reference evidence="5 6" key="1">
    <citation type="submission" date="2019-12" db="EMBL/GenBank/DDBJ databases">
        <title>Comparative genomics gives insights into the taxonomy of the Azoarcus-Aromatoleum group and reveals separate origins of nif in the plant-associated Azoarcus and non-plant-associated Aromatoleum sub-groups.</title>
        <authorList>
            <person name="Lafos M."/>
            <person name="Maluk M."/>
            <person name="Batista M."/>
            <person name="Junghare M."/>
            <person name="Carmona M."/>
            <person name="Faoro H."/>
            <person name="Cruz L.M."/>
            <person name="Battistoni F."/>
            <person name="De Souza E."/>
            <person name="Pedrosa F."/>
            <person name="Chen W.-M."/>
            <person name="Poole P.S."/>
            <person name="Dixon R.A."/>
            <person name="James E.K."/>
        </authorList>
    </citation>
    <scope>NUCLEOTIDE SEQUENCE [LARGE SCALE GENOMIC DNA]</scope>
    <source>
        <strain evidence="5 6">ToN1</strain>
    </source>
</reference>
<dbReference type="RefSeq" id="WP_169208313.1">
    <property type="nucleotide sequence ID" value="NZ_CP059560.1"/>
</dbReference>
<evidence type="ECO:0000256" key="2">
    <source>
        <dbReference type="RuleBase" id="RU000408"/>
    </source>
</evidence>
<comment type="caution">
    <text evidence="5">The sequence shown here is derived from an EMBL/GenBank/DDBJ whole genome shotgun (WGS) entry which is preliminary data.</text>
</comment>
<proteinExistence type="predicted"/>
<comment type="subcellular location">
    <subcellularLocation>
        <location evidence="2">Cytoplasm</location>
    </subcellularLocation>
</comment>
<keyword evidence="3" id="KW-0812">Transmembrane</keyword>
<dbReference type="EMBL" id="WTVR01000060">
    <property type="protein sequence ID" value="NMF90984.1"/>
    <property type="molecule type" value="Genomic_DNA"/>
</dbReference>
<gene>
    <name evidence="5" type="ORF">GPA26_21205</name>
</gene>
<evidence type="ECO:0000313" key="5">
    <source>
        <dbReference type="EMBL" id="NMF90984.1"/>
    </source>
</evidence>
<dbReference type="Gene3D" id="2.40.50.140">
    <property type="entry name" value="Nucleic acid-binding proteins"/>
    <property type="match status" value="1"/>
</dbReference>
<dbReference type="PROSITE" id="PS51857">
    <property type="entry name" value="CSD_2"/>
    <property type="match status" value="1"/>
</dbReference>
<sequence>MRIDGTVKTWNDDRGFGFIEPLHGGQEIFVHIKAFVSRSGRPEVGQSVTFEVEMTPDGKKRAKRVEVVRGRRQSVRVQNDNPAQWGTATLFAIPAFFVLFTIVAYFWKVPGWVAGLYLGTSVVCYVVYAADKRAATADRWRVSEDTLLGLGLIGGWPGAIVAQQVVRHKSNKATFRAKFWVTVIVNVLAFLVLSSPLRAMLLA</sequence>
<dbReference type="InterPro" id="IPR010718">
    <property type="entry name" value="DUF1294"/>
</dbReference>
<keyword evidence="6" id="KW-1185">Reference proteome</keyword>
<name>A0ABX1MYI2_9RHOO</name>
<evidence type="ECO:0000259" key="4">
    <source>
        <dbReference type="PROSITE" id="PS51857"/>
    </source>
</evidence>
<dbReference type="SUPFAM" id="SSF50249">
    <property type="entry name" value="Nucleic acid-binding proteins"/>
    <property type="match status" value="1"/>
</dbReference>
<keyword evidence="1" id="KW-0597">Phosphoprotein</keyword>
<dbReference type="InterPro" id="IPR052069">
    <property type="entry name" value="Ca-reg_mRNA-binding_domain"/>
</dbReference>
<protein>
    <submittedName>
        <fullName evidence="5">DUF1294 domain-containing protein</fullName>
    </submittedName>
</protein>
<dbReference type="InterPro" id="IPR002059">
    <property type="entry name" value="CSP_DNA-bd"/>
</dbReference>
<dbReference type="PANTHER" id="PTHR12962:SF1">
    <property type="entry name" value="COLD SHOCK DOMAIN-CONTAINING PROTEIN CG9705"/>
    <property type="match status" value="1"/>
</dbReference>
<feature type="transmembrane region" description="Helical" evidence="3">
    <location>
        <begin position="85"/>
        <end position="106"/>
    </location>
</feature>
<feature type="transmembrane region" description="Helical" evidence="3">
    <location>
        <begin position="112"/>
        <end position="130"/>
    </location>
</feature>
<evidence type="ECO:0000256" key="1">
    <source>
        <dbReference type="ARBA" id="ARBA00022553"/>
    </source>
</evidence>
<evidence type="ECO:0000256" key="3">
    <source>
        <dbReference type="SAM" id="Phobius"/>
    </source>
</evidence>
<dbReference type="SMART" id="SM00357">
    <property type="entry name" value="CSP"/>
    <property type="match status" value="1"/>
</dbReference>
<dbReference type="Pfam" id="PF00313">
    <property type="entry name" value="CSD"/>
    <property type="match status" value="1"/>
</dbReference>
<dbReference type="InterPro" id="IPR019844">
    <property type="entry name" value="CSD_CS"/>
</dbReference>
<keyword evidence="3" id="KW-0472">Membrane</keyword>
<keyword evidence="3" id="KW-1133">Transmembrane helix</keyword>